<dbReference type="PANTHER" id="PTHR46891">
    <property type="entry name" value="SERPENTINE RECEPTOR, CLASS H-RELATED"/>
    <property type="match status" value="1"/>
</dbReference>
<dbReference type="AlphaFoldDB" id="A0A1I7TFA7"/>
<feature type="transmembrane region" description="Helical" evidence="1">
    <location>
        <begin position="34"/>
        <end position="56"/>
    </location>
</feature>
<accession>A0A1I7TFA7</accession>
<dbReference type="WBParaSite" id="Csp11.Scaffold599.g5384.t1">
    <property type="protein sequence ID" value="Csp11.Scaffold599.g5384.t1"/>
    <property type="gene ID" value="Csp11.Scaffold599.g5384"/>
</dbReference>
<dbReference type="eggNOG" id="ENOG502TFMT">
    <property type="taxonomic scope" value="Eukaryota"/>
</dbReference>
<keyword evidence="1" id="KW-0812">Transmembrane</keyword>
<evidence type="ECO:0000313" key="3">
    <source>
        <dbReference type="WBParaSite" id="Csp11.Scaffold599.g5384.t1"/>
    </source>
</evidence>
<sequence length="92" mass="10816">MPFFPDISIFSRTSEEWKQLLYDDREMCSKPAPIGYNVSLTASHLIAAPIYVVAFYTLYAEKSVNFKIYKRYLAVHAVRFVFLILNLRKERC</sequence>
<keyword evidence="2" id="KW-1185">Reference proteome</keyword>
<protein>
    <submittedName>
        <fullName evidence="3">Serpentine receptor class gamma</fullName>
    </submittedName>
</protein>
<organism evidence="2 3">
    <name type="scientific">Caenorhabditis tropicalis</name>
    <dbReference type="NCBI Taxonomy" id="1561998"/>
    <lineage>
        <taxon>Eukaryota</taxon>
        <taxon>Metazoa</taxon>
        <taxon>Ecdysozoa</taxon>
        <taxon>Nematoda</taxon>
        <taxon>Chromadorea</taxon>
        <taxon>Rhabditida</taxon>
        <taxon>Rhabditina</taxon>
        <taxon>Rhabditomorpha</taxon>
        <taxon>Rhabditoidea</taxon>
        <taxon>Rhabditidae</taxon>
        <taxon>Peloderinae</taxon>
        <taxon>Caenorhabditis</taxon>
    </lineage>
</organism>
<keyword evidence="1" id="KW-1133">Transmembrane helix</keyword>
<dbReference type="Proteomes" id="UP000095282">
    <property type="component" value="Unplaced"/>
</dbReference>
<reference evidence="3" key="1">
    <citation type="submission" date="2016-11" db="UniProtKB">
        <authorList>
            <consortium name="WormBaseParasite"/>
        </authorList>
    </citation>
    <scope>IDENTIFICATION</scope>
</reference>
<dbReference type="PANTHER" id="PTHR46891:SF6">
    <property type="entry name" value="SERPENTINE RECEPTOR, CLASS H"/>
    <property type="match status" value="1"/>
</dbReference>
<proteinExistence type="predicted"/>
<evidence type="ECO:0000256" key="1">
    <source>
        <dbReference type="SAM" id="Phobius"/>
    </source>
</evidence>
<keyword evidence="1" id="KW-0472">Membrane</keyword>
<name>A0A1I7TFA7_9PELO</name>
<evidence type="ECO:0000313" key="2">
    <source>
        <dbReference type="Proteomes" id="UP000095282"/>
    </source>
</evidence>